<dbReference type="EMBL" id="JBHTEK010000001">
    <property type="protein sequence ID" value="MFC7666645.1"/>
    <property type="molecule type" value="Genomic_DNA"/>
</dbReference>
<keyword evidence="2" id="KW-1185">Reference proteome</keyword>
<proteinExistence type="predicted"/>
<evidence type="ECO:0000313" key="1">
    <source>
        <dbReference type="EMBL" id="MFC7666645.1"/>
    </source>
</evidence>
<sequence>MRRLMALGVDGITTDYPNRLLSVLASVGREA</sequence>
<evidence type="ECO:0000313" key="2">
    <source>
        <dbReference type="Proteomes" id="UP001596513"/>
    </source>
</evidence>
<protein>
    <recommendedName>
        <fullName evidence="3">GP-PDE domain-containing protein</fullName>
    </recommendedName>
</protein>
<comment type="caution">
    <text evidence="1">The sequence shown here is derived from an EMBL/GenBank/DDBJ whole genome shotgun (WGS) entry which is preliminary data.</text>
</comment>
<dbReference type="RefSeq" id="WP_380200525.1">
    <property type="nucleotide sequence ID" value="NZ_JBHTEK010000001.1"/>
</dbReference>
<dbReference type="InterPro" id="IPR017946">
    <property type="entry name" value="PLC-like_Pdiesterase_TIM-brl"/>
</dbReference>
<dbReference type="SUPFAM" id="SSF51695">
    <property type="entry name" value="PLC-like phosphodiesterases"/>
    <property type="match status" value="1"/>
</dbReference>
<reference evidence="2" key="1">
    <citation type="journal article" date="2019" name="Int. J. Syst. Evol. Microbiol.">
        <title>The Global Catalogue of Microorganisms (GCM) 10K type strain sequencing project: providing services to taxonomists for standard genome sequencing and annotation.</title>
        <authorList>
            <consortium name="The Broad Institute Genomics Platform"/>
            <consortium name="The Broad Institute Genome Sequencing Center for Infectious Disease"/>
            <person name="Wu L."/>
            <person name="Ma J."/>
        </authorList>
    </citation>
    <scope>NUCLEOTIDE SEQUENCE [LARGE SCALE GENOMIC DNA]</scope>
    <source>
        <strain evidence="2">JCM 19635</strain>
    </source>
</reference>
<gene>
    <name evidence="1" type="ORF">ACFQT0_03830</name>
</gene>
<dbReference type="Gene3D" id="3.20.20.190">
    <property type="entry name" value="Phosphatidylinositol (PI) phosphodiesterase"/>
    <property type="match status" value="1"/>
</dbReference>
<evidence type="ECO:0008006" key="3">
    <source>
        <dbReference type="Google" id="ProtNLM"/>
    </source>
</evidence>
<accession>A0ABW2U032</accession>
<dbReference type="Proteomes" id="UP001596513">
    <property type="component" value="Unassembled WGS sequence"/>
</dbReference>
<organism evidence="1 2">
    <name type="scientific">Hymenobacter humi</name>
    <dbReference type="NCBI Taxonomy" id="1411620"/>
    <lineage>
        <taxon>Bacteria</taxon>
        <taxon>Pseudomonadati</taxon>
        <taxon>Bacteroidota</taxon>
        <taxon>Cytophagia</taxon>
        <taxon>Cytophagales</taxon>
        <taxon>Hymenobacteraceae</taxon>
        <taxon>Hymenobacter</taxon>
    </lineage>
</organism>
<name>A0ABW2U032_9BACT</name>